<evidence type="ECO:0000313" key="4">
    <source>
        <dbReference type="Proteomes" id="UP000265703"/>
    </source>
</evidence>
<evidence type="ECO:0000259" key="2">
    <source>
        <dbReference type="SMART" id="SM01027"/>
    </source>
</evidence>
<dbReference type="EMBL" id="QKYT01000080">
    <property type="protein sequence ID" value="RIA94472.1"/>
    <property type="molecule type" value="Genomic_DNA"/>
</dbReference>
<dbReference type="GO" id="GO:0003723">
    <property type="term" value="F:RNA binding"/>
    <property type="evidence" value="ECO:0007669"/>
    <property type="project" value="TreeGrafter"/>
</dbReference>
<dbReference type="Pfam" id="PF10996">
    <property type="entry name" value="Beta-Casp"/>
    <property type="match status" value="1"/>
</dbReference>
<sequence>MTYPTKVIYKWLLSDYVRVSNVDMLYDEQELLRSYDKIEAVDYHQNLVHDIVQRGGRYLIPVFALGRAQELLLILEEYWKAHPELESVCKQFAVNNPFIFNHISNLKNMEDFDDIGPCVMMASPATLQLTSTSGLSRKLFERWCLDKRNGLIIPRYFASYN</sequence>
<dbReference type="GO" id="GO:0004521">
    <property type="term" value="F:RNA endonuclease activity"/>
    <property type="evidence" value="ECO:0007669"/>
    <property type="project" value="TreeGrafter"/>
</dbReference>
<dbReference type="GO" id="GO:0005847">
    <property type="term" value="C:mRNA cleavage and polyadenylation specificity factor complex"/>
    <property type="evidence" value="ECO:0007669"/>
    <property type="project" value="TreeGrafter"/>
</dbReference>
<feature type="domain" description="Beta-Casp" evidence="2">
    <location>
        <begin position="68"/>
        <end position="157"/>
    </location>
</feature>
<proteinExistence type="predicted"/>
<dbReference type="PANTHER" id="PTHR11203:SF11">
    <property type="entry name" value="CLEAVAGE AND POLYADENYLATION SPECIFICITY FACTOR SUBUNIT 3"/>
    <property type="match status" value="1"/>
</dbReference>
<evidence type="ECO:0000313" key="3">
    <source>
        <dbReference type="EMBL" id="RIA94472.1"/>
    </source>
</evidence>
<dbReference type="SMART" id="SM01027">
    <property type="entry name" value="Beta-Casp"/>
    <property type="match status" value="1"/>
</dbReference>
<dbReference type="InterPro" id="IPR036866">
    <property type="entry name" value="RibonucZ/Hydroxyglut_hydro"/>
</dbReference>
<dbReference type="InterPro" id="IPR050698">
    <property type="entry name" value="MBL"/>
</dbReference>
<keyword evidence="1" id="KW-0378">Hydrolase</keyword>
<dbReference type="OrthoDB" id="10249535at2759"/>
<dbReference type="InterPro" id="IPR022712">
    <property type="entry name" value="Beta_Casp"/>
</dbReference>
<evidence type="ECO:0000256" key="1">
    <source>
        <dbReference type="ARBA" id="ARBA00022801"/>
    </source>
</evidence>
<dbReference type="PANTHER" id="PTHR11203">
    <property type="entry name" value="CLEAVAGE AND POLYADENYLATION SPECIFICITY FACTOR FAMILY MEMBER"/>
    <property type="match status" value="1"/>
</dbReference>
<keyword evidence="4" id="KW-1185">Reference proteome</keyword>
<protein>
    <submittedName>
        <fullName evidence="3">Beta-lactamase-like protein</fullName>
    </submittedName>
</protein>
<dbReference type="AlphaFoldDB" id="A0A397T9C2"/>
<accession>A0A397T9C2</accession>
<name>A0A397T9C2_9GLOM</name>
<comment type="caution">
    <text evidence="3">The sequence shown here is derived from an EMBL/GenBank/DDBJ whole genome shotgun (WGS) entry which is preliminary data.</text>
</comment>
<organism evidence="3 4">
    <name type="scientific">Glomus cerebriforme</name>
    <dbReference type="NCBI Taxonomy" id="658196"/>
    <lineage>
        <taxon>Eukaryota</taxon>
        <taxon>Fungi</taxon>
        <taxon>Fungi incertae sedis</taxon>
        <taxon>Mucoromycota</taxon>
        <taxon>Glomeromycotina</taxon>
        <taxon>Glomeromycetes</taxon>
        <taxon>Glomerales</taxon>
        <taxon>Glomeraceae</taxon>
        <taxon>Glomus</taxon>
    </lineage>
</organism>
<dbReference type="Gene3D" id="3.60.15.10">
    <property type="entry name" value="Ribonuclease Z/Hydroxyacylglutathione hydrolase-like"/>
    <property type="match status" value="1"/>
</dbReference>
<dbReference type="Proteomes" id="UP000265703">
    <property type="component" value="Unassembled WGS sequence"/>
</dbReference>
<dbReference type="SUPFAM" id="SSF56281">
    <property type="entry name" value="Metallo-hydrolase/oxidoreductase"/>
    <property type="match status" value="1"/>
</dbReference>
<reference evidence="3 4" key="1">
    <citation type="submission" date="2018-06" db="EMBL/GenBank/DDBJ databases">
        <title>Comparative genomics reveals the genomic features of Rhizophagus irregularis, R. cerebriforme, R. diaphanum and Gigaspora rosea, and their symbiotic lifestyle signature.</title>
        <authorList>
            <person name="Morin E."/>
            <person name="San Clemente H."/>
            <person name="Chen E.C.H."/>
            <person name="De La Providencia I."/>
            <person name="Hainaut M."/>
            <person name="Kuo A."/>
            <person name="Kohler A."/>
            <person name="Murat C."/>
            <person name="Tang N."/>
            <person name="Roy S."/>
            <person name="Loubradou J."/>
            <person name="Henrissat B."/>
            <person name="Grigoriev I.V."/>
            <person name="Corradi N."/>
            <person name="Roux C."/>
            <person name="Martin F.M."/>
        </authorList>
    </citation>
    <scope>NUCLEOTIDE SEQUENCE [LARGE SCALE GENOMIC DNA]</scope>
    <source>
        <strain evidence="3 4">DAOM 227022</strain>
    </source>
</reference>
<gene>
    <name evidence="3" type="ORF">C1645_817964</name>
</gene>
<dbReference type="GO" id="GO:0004534">
    <property type="term" value="F:5'-3' RNA exonuclease activity"/>
    <property type="evidence" value="ECO:0007669"/>
    <property type="project" value="TreeGrafter"/>
</dbReference>
<dbReference type="GO" id="GO:0006398">
    <property type="term" value="P:mRNA 3'-end processing by stem-loop binding and cleavage"/>
    <property type="evidence" value="ECO:0007669"/>
    <property type="project" value="TreeGrafter"/>
</dbReference>
<dbReference type="STRING" id="658196.A0A397T9C2"/>
<dbReference type="Gene3D" id="3.40.50.10890">
    <property type="match status" value="2"/>
</dbReference>